<dbReference type="EMBL" id="JBJQND010000010">
    <property type="protein sequence ID" value="KAL3865189.1"/>
    <property type="molecule type" value="Genomic_DNA"/>
</dbReference>
<sequence length="194" mass="22221">MELKIVFVFLTQILSIVLQCVSFSSPGWIVRHMNNGQVIMSGLFYQRTCYAQGTCEYKSNLDLVLNNPVFHKEQSFNIVDSAFKGGLSIIFGAVVLTLYIMSVCINQWWMIYYLFCAILSMLSGVLQWILLAPIANTNVIYQAEETELGIEQMGVPWCIVLYSLTALHSTTAFVVYMLFLIKELFHIVRYERTI</sequence>
<evidence type="ECO:0000313" key="3">
    <source>
        <dbReference type="EMBL" id="KAL3865189.1"/>
    </source>
</evidence>
<feature type="chain" id="PRO_5044840436" evidence="2">
    <location>
        <begin position="23"/>
        <end position="194"/>
    </location>
</feature>
<dbReference type="AlphaFoldDB" id="A0ABD3VUA0"/>
<proteinExistence type="predicted"/>
<feature type="transmembrane region" description="Helical" evidence="1">
    <location>
        <begin position="112"/>
        <end position="134"/>
    </location>
</feature>
<keyword evidence="2" id="KW-0732">Signal</keyword>
<reference evidence="3 4" key="1">
    <citation type="submission" date="2024-11" db="EMBL/GenBank/DDBJ databases">
        <title>Chromosome-level genome assembly of the freshwater bivalve Anodonta woodiana.</title>
        <authorList>
            <person name="Chen X."/>
        </authorList>
    </citation>
    <scope>NUCLEOTIDE SEQUENCE [LARGE SCALE GENOMIC DNA]</scope>
    <source>
        <strain evidence="3">MN2024</strain>
        <tissue evidence="3">Gills</tissue>
    </source>
</reference>
<protein>
    <submittedName>
        <fullName evidence="3">Uncharacterized protein</fullName>
    </submittedName>
</protein>
<comment type="caution">
    <text evidence="3">The sequence shown here is derived from an EMBL/GenBank/DDBJ whole genome shotgun (WGS) entry which is preliminary data.</text>
</comment>
<name>A0ABD3VUA0_SINWO</name>
<keyword evidence="4" id="KW-1185">Reference proteome</keyword>
<organism evidence="3 4">
    <name type="scientific">Sinanodonta woodiana</name>
    <name type="common">Chinese pond mussel</name>
    <name type="synonym">Anodonta woodiana</name>
    <dbReference type="NCBI Taxonomy" id="1069815"/>
    <lineage>
        <taxon>Eukaryota</taxon>
        <taxon>Metazoa</taxon>
        <taxon>Spiralia</taxon>
        <taxon>Lophotrochozoa</taxon>
        <taxon>Mollusca</taxon>
        <taxon>Bivalvia</taxon>
        <taxon>Autobranchia</taxon>
        <taxon>Heteroconchia</taxon>
        <taxon>Palaeoheterodonta</taxon>
        <taxon>Unionida</taxon>
        <taxon>Unionoidea</taxon>
        <taxon>Unionidae</taxon>
        <taxon>Unioninae</taxon>
        <taxon>Sinanodonta</taxon>
    </lineage>
</organism>
<gene>
    <name evidence="3" type="ORF">ACJMK2_006805</name>
</gene>
<keyword evidence="1" id="KW-0812">Transmembrane</keyword>
<evidence type="ECO:0000256" key="1">
    <source>
        <dbReference type="SAM" id="Phobius"/>
    </source>
</evidence>
<accession>A0ABD3VUA0</accession>
<keyword evidence="1" id="KW-0472">Membrane</keyword>
<feature type="signal peptide" evidence="2">
    <location>
        <begin position="1"/>
        <end position="22"/>
    </location>
</feature>
<dbReference type="Proteomes" id="UP001634394">
    <property type="component" value="Unassembled WGS sequence"/>
</dbReference>
<evidence type="ECO:0000313" key="4">
    <source>
        <dbReference type="Proteomes" id="UP001634394"/>
    </source>
</evidence>
<feature type="transmembrane region" description="Helical" evidence="1">
    <location>
        <begin position="85"/>
        <end position="105"/>
    </location>
</feature>
<feature type="transmembrane region" description="Helical" evidence="1">
    <location>
        <begin position="154"/>
        <end position="179"/>
    </location>
</feature>
<evidence type="ECO:0000256" key="2">
    <source>
        <dbReference type="SAM" id="SignalP"/>
    </source>
</evidence>
<keyword evidence="1" id="KW-1133">Transmembrane helix</keyword>